<organism evidence="4 5">
    <name type="scientific">Phaeodactylibacter xiamenensis</name>
    <dbReference type="NCBI Taxonomy" id="1524460"/>
    <lineage>
        <taxon>Bacteria</taxon>
        <taxon>Pseudomonadati</taxon>
        <taxon>Bacteroidota</taxon>
        <taxon>Saprospiria</taxon>
        <taxon>Saprospirales</taxon>
        <taxon>Haliscomenobacteraceae</taxon>
        <taxon>Phaeodactylibacter</taxon>
    </lineage>
</organism>
<accession>A0A098S3U4</accession>
<dbReference type="EMBL" id="JPOS01000075">
    <property type="protein sequence ID" value="KGE86716.1"/>
    <property type="molecule type" value="Genomic_DNA"/>
</dbReference>
<dbReference type="Proteomes" id="UP000029736">
    <property type="component" value="Unassembled WGS sequence"/>
</dbReference>
<evidence type="ECO:0000256" key="2">
    <source>
        <dbReference type="SAM" id="SignalP"/>
    </source>
</evidence>
<dbReference type="Gene3D" id="3.20.20.80">
    <property type="entry name" value="Glycosidases"/>
    <property type="match status" value="1"/>
</dbReference>
<evidence type="ECO:0000259" key="3">
    <source>
        <dbReference type="Pfam" id="PF02638"/>
    </source>
</evidence>
<dbReference type="InterPro" id="IPR003790">
    <property type="entry name" value="GHL10"/>
</dbReference>
<dbReference type="PANTHER" id="PTHR43405">
    <property type="entry name" value="GLYCOSYL HYDROLASE DIGH"/>
    <property type="match status" value="1"/>
</dbReference>
<dbReference type="Pfam" id="PF02638">
    <property type="entry name" value="GHL10"/>
    <property type="match status" value="1"/>
</dbReference>
<dbReference type="InterPro" id="IPR017853">
    <property type="entry name" value="GH"/>
</dbReference>
<feature type="domain" description="Glycosyl hydrolase-like 10" evidence="3">
    <location>
        <begin position="34"/>
        <end position="304"/>
    </location>
</feature>
<dbReference type="OrthoDB" id="100605at2"/>
<comment type="caution">
    <text evidence="4">The sequence shown here is derived from an EMBL/GenBank/DDBJ whole genome shotgun (WGS) entry which is preliminary data.</text>
</comment>
<sequence>MTKTLLPILLTLLALTACSNSKTQEAAEPTPHPTRGVWLTNVDSDALFSKAGLEAAVEHCARLGFNTIYTVTWNRGYTLYPSAVMEKTFGVRIDPKLEGRDPLQELIDLAHAKNIRVVAWFEFGFASSYKEAEGGYLLRQKPHWAARDFGGQIVSKNGFQWMNAFDPEVQDFVLSLVKEVVEKYDVDGIQGDDRLPALPSLAGYDSLTVAAYQTEHDGQRPPMNYKDTAWVDWRANRLNDFMGRMSRELRALDSTLTLSFSPSIYPWSKFEYLQDWPTWVKNGWVDEICPQVYRYDIEAYRLALNAIVNEQVAPEHHHLLAPGILLKVGDYIASDTLLRQMVEHNRSLGLEGEVFFFYEGLKRQESFFEELY</sequence>
<dbReference type="InterPro" id="IPR052177">
    <property type="entry name" value="Divisome_Glycosyl_Hydrolase"/>
</dbReference>
<dbReference type="AlphaFoldDB" id="A0A098S3U4"/>
<gene>
    <name evidence="4" type="ORF">IX84_19770</name>
</gene>
<dbReference type="SUPFAM" id="SSF51445">
    <property type="entry name" value="(Trans)glycosidases"/>
    <property type="match status" value="1"/>
</dbReference>
<dbReference type="STRING" id="1524460.IX84_19770"/>
<dbReference type="PANTHER" id="PTHR43405:SF1">
    <property type="entry name" value="GLYCOSYL HYDROLASE DIGH"/>
    <property type="match status" value="1"/>
</dbReference>
<reference evidence="4 5" key="1">
    <citation type="journal article" date="2014" name="Int. J. Syst. Evol. Microbiol.">
        <title>Phaeodactylibacter xiamenensis gen. nov., sp. nov., a member of the family Saprospiraceae isolated from the marine alga Phaeodactylum tricornutum.</title>
        <authorList>
            <person name="Chen Z.Jr."/>
            <person name="Lei X."/>
            <person name="Lai Q."/>
            <person name="Li Y."/>
            <person name="Zhang B."/>
            <person name="Zhang J."/>
            <person name="Zhang H."/>
            <person name="Yang L."/>
            <person name="Zheng W."/>
            <person name="Tian Y."/>
            <person name="Yu Z."/>
            <person name="Xu H.Jr."/>
            <person name="Zheng T."/>
        </authorList>
    </citation>
    <scope>NUCLEOTIDE SEQUENCE [LARGE SCALE GENOMIC DNA]</scope>
    <source>
        <strain evidence="4 5">KD52</strain>
    </source>
</reference>
<dbReference type="CDD" id="cd00551">
    <property type="entry name" value="AmyAc_family"/>
    <property type="match status" value="1"/>
</dbReference>
<feature type="signal peptide" evidence="2">
    <location>
        <begin position="1"/>
        <end position="26"/>
    </location>
</feature>
<evidence type="ECO:0000313" key="5">
    <source>
        <dbReference type="Proteomes" id="UP000029736"/>
    </source>
</evidence>
<feature type="chain" id="PRO_5001939828" description="Glycosyl hydrolase-like 10 domain-containing protein" evidence="2">
    <location>
        <begin position="27"/>
        <end position="372"/>
    </location>
</feature>
<evidence type="ECO:0000256" key="1">
    <source>
        <dbReference type="ARBA" id="ARBA00022729"/>
    </source>
</evidence>
<protein>
    <recommendedName>
        <fullName evidence="3">Glycosyl hydrolase-like 10 domain-containing protein</fullName>
    </recommendedName>
</protein>
<name>A0A098S3U4_9BACT</name>
<dbReference type="RefSeq" id="WP_063978286.1">
    <property type="nucleotide sequence ID" value="NZ_JBKAGJ010000016.1"/>
</dbReference>
<evidence type="ECO:0000313" key="4">
    <source>
        <dbReference type="EMBL" id="KGE86716.1"/>
    </source>
</evidence>
<keyword evidence="5" id="KW-1185">Reference proteome</keyword>
<dbReference type="PROSITE" id="PS51257">
    <property type="entry name" value="PROKAR_LIPOPROTEIN"/>
    <property type="match status" value="1"/>
</dbReference>
<proteinExistence type="predicted"/>
<keyword evidence="1 2" id="KW-0732">Signal</keyword>